<gene>
    <name evidence="1" type="ORF">KDL01_39885</name>
</gene>
<comment type="caution">
    <text evidence="1">The sequence shown here is derived from an EMBL/GenBank/DDBJ whole genome shotgun (WGS) entry which is preliminary data.</text>
</comment>
<sequence>MTKFRVNVCLKPCATHEVNAALAAAMAPFDMNLSDDFNPHGEWDWWRIEAEPGHRFTVKPEHNGDPRLIYADDDREPLRCDGGPRGLLDFDATRRQAVDQARAEWQAEQLDFRRLLADHPPAQPLTAFLARHNADPEGYPREQAVADHHTQPLVRALNHRSAWDRYPNLGVWALGPDSDPITRYTRGPQPEIDEAAAWAVTRYALLTLEGEWIDPTRLGSFAEPHPGEAAPAAYARQSSTYLDGLHEDCVIVTLL</sequence>
<protein>
    <submittedName>
        <fullName evidence="1">Uncharacterized protein</fullName>
    </submittedName>
</protein>
<dbReference type="Proteomes" id="UP000675781">
    <property type="component" value="Unassembled WGS sequence"/>
</dbReference>
<proteinExistence type="predicted"/>
<evidence type="ECO:0000313" key="2">
    <source>
        <dbReference type="Proteomes" id="UP000675781"/>
    </source>
</evidence>
<organism evidence="1 2">
    <name type="scientific">Actinospica durhamensis</name>
    <dbReference type="NCBI Taxonomy" id="1508375"/>
    <lineage>
        <taxon>Bacteria</taxon>
        <taxon>Bacillati</taxon>
        <taxon>Actinomycetota</taxon>
        <taxon>Actinomycetes</taxon>
        <taxon>Catenulisporales</taxon>
        <taxon>Actinospicaceae</taxon>
        <taxon>Actinospica</taxon>
    </lineage>
</organism>
<accession>A0A941EX65</accession>
<keyword evidence="2" id="KW-1185">Reference proteome</keyword>
<dbReference type="AlphaFoldDB" id="A0A941EX65"/>
<dbReference type="RefSeq" id="WP_212533916.1">
    <property type="nucleotide sequence ID" value="NZ_JAGSOG010000460.1"/>
</dbReference>
<reference evidence="1" key="1">
    <citation type="submission" date="2021-04" db="EMBL/GenBank/DDBJ databases">
        <title>Genome based classification of Actinospica acidithermotolerans sp. nov., an actinobacterium isolated from an Indonesian hot spring.</title>
        <authorList>
            <person name="Kusuma A.B."/>
            <person name="Putra K.E."/>
            <person name="Nafisah S."/>
            <person name="Loh J."/>
            <person name="Nouioui I."/>
            <person name="Goodfellow M."/>
        </authorList>
    </citation>
    <scope>NUCLEOTIDE SEQUENCE</scope>
    <source>
        <strain evidence="1">CSCA 57</strain>
    </source>
</reference>
<dbReference type="EMBL" id="JAGSOG010000460">
    <property type="protein sequence ID" value="MBR7839485.1"/>
    <property type="molecule type" value="Genomic_DNA"/>
</dbReference>
<name>A0A941EX65_9ACTN</name>
<evidence type="ECO:0000313" key="1">
    <source>
        <dbReference type="EMBL" id="MBR7839485.1"/>
    </source>
</evidence>